<dbReference type="InterPro" id="IPR041677">
    <property type="entry name" value="DNA2/NAM7_AAA_11"/>
</dbReference>
<gene>
    <name evidence="5" type="ORF">GLP18_06775</name>
</gene>
<evidence type="ECO:0000256" key="1">
    <source>
        <dbReference type="SAM" id="Coils"/>
    </source>
</evidence>
<keyword evidence="1" id="KW-0175">Coiled coil</keyword>
<dbReference type="InterPro" id="IPR047187">
    <property type="entry name" value="SF1_C_Upf1"/>
</dbReference>
<sequence length="911" mass="106846">MVKDRKIILIDGEDKSENIESLQLIRYKGKLYFEIYFKNNVQPYRYNMQRVEVLKFSKQLNPSEIGVYRRKDGVLLNNIESIVEFNGAHSRAYIIRYKNGTGKLYMGRDLEIRQNELTHSNSRHVFSYLTELSKLNPLRNSGTDQLLLLKRYEELDYVDKTVALASYLSPSKKNNLPLHGELIFPFGCNNSQYKATKNALINQFSVIQGPPGTGKTQTILNIIANIVIRNKTVLIVSNNNAAIDNIYEKLKNYGLDFPVAYLGSEKNKNNFILNQYSMYPDFSSWRLKDNGMKSLDKELNEKIRRLPRIFEIQEEVANLRQELSELETEYHHFKDFFEHIDISPIELNLYSAKKLFKLWNEFEEFYKKNKRLGLIFKIKNFLLYGVKNWELYKQELSDLTIQFQNLFYQHKQTEIRNKLETLQEEFVHLNGTEVLNNLTSDSLKIFKNFLVSKYGNGRNRVQFTKEDLREQSKRVLLEYPIVLSTTFSSTTSLGKNITYDYLIIDEASQVDITTGALALSCAKNVVVVGDSKQLPHIVTKDVKESSAQLFHKYGVHSGYEYTNSFLQSVLKVIPNIPETLLREHYRCHPKIINFCNQKFYNGDLVIMTGDKGEKDVLQAIRTPKGNHARDHYSQREIDIILKDVIPNYEIYRERTGVVTPYRKQKEKLQEQIDDLESDTVHKFQGKEKDTIIISTVDNSITRFTDDPYLLNVAISRAKNKLFLVMTGNEQSLDKNISDLLGYIQYNNFEVRESPVYSIFDYLYKQYEQEKEEYFRKRKRISRYDSENLMYHRIREVFMSDEKYNSLDVIHDYKLHNLVKDFTRLTEVEAKYARHGNTHLDFLIINRLTKAPVLAVEVDGYAFHKGNSKQFERDIMKDNILKKCDIPLIRFKTNESQEKEKLIEILDGLLGR</sequence>
<dbReference type="Pfam" id="PF13086">
    <property type="entry name" value="AAA_11"/>
    <property type="match status" value="1"/>
</dbReference>
<dbReference type="InterPro" id="IPR041679">
    <property type="entry name" value="DNA2/NAM7-like_C"/>
</dbReference>
<dbReference type="Gene3D" id="3.40.960.10">
    <property type="entry name" value="VSR Endonuclease"/>
    <property type="match status" value="1"/>
</dbReference>
<evidence type="ECO:0000259" key="2">
    <source>
        <dbReference type="Pfam" id="PF10881"/>
    </source>
</evidence>
<protein>
    <submittedName>
        <fullName evidence="5">AAA family ATPase</fullName>
    </submittedName>
</protein>
<evidence type="ECO:0000259" key="4">
    <source>
        <dbReference type="Pfam" id="PF13087"/>
    </source>
</evidence>
<comment type="caution">
    <text evidence="5">The sequence shown here is derived from an EMBL/GenBank/DDBJ whole genome shotgun (WGS) entry which is preliminary data.</text>
</comment>
<feature type="domain" description="DNA2/NAM7 helicase helicase" evidence="3">
    <location>
        <begin position="188"/>
        <end position="539"/>
    </location>
</feature>
<dbReference type="InterPro" id="IPR045055">
    <property type="entry name" value="DNA2/NAM7-like"/>
</dbReference>
<organism evidence="5 6">
    <name type="scientific">Streptococcus suis</name>
    <dbReference type="NCBI Taxonomy" id="1307"/>
    <lineage>
        <taxon>Bacteria</taxon>
        <taxon>Bacillati</taxon>
        <taxon>Bacillota</taxon>
        <taxon>Bacilli</taxon>
        <taxon>Lactobacillales</taxon>
        <taxon>Streptococcaceae</taxon>
        <taxon>Streptococcus</taxon>
    </lineage>
</organism>
<dbReference type="InterPro" id="IPR024402">
    <property type="entry name" value="DUF2726"/>
</dbReference>
<dbReference type="CDD" id="cd18808">
    <property type="entry name" value="SF1_C_Upf1"/>
    <property type="match status" value="1"/>
</dbReference>
<evidence type="ECO:0000313" key="5">
    <source>
        <dbReference type="EMBL" id="MYN69929.1"/>
    </source>
</evidence>
<dbReference type="InterPro" id="IPR027417">
    <property type="entry name" value="P-loop_NTPase"/>
</dbReference>
<evidence type="ECO:0000259" key="3">
    <source>
        <dbReference type="Pfam" id="PF13086"/>
    </source>
</evidence>
<evidence type="ECO:0000313" key="6">
    <source>
        <dbReference type="Proteomes" id="UP000483765"/>
    </source>
</evidence>
<dbReference type="Proteomes" id="UP000483765">
    <property type="component" value="Unassembled WGS sequence"/>
</dbReference>
<reference evidence="5 6" key="1">
    <citation type="submission" date="2019-11" db="EMBL/GenBank/DDBJ databases">
        <title>Divergent Streptococcus suis from cattle.</title>
        <authorList>
            <person name="Williamson C."/>
        </authorList>
    </citation>
    <scope>NUCLEOTIDE SEQUENCE [LARGE SCALE GENOMIC DNA]</scope>
    <source>
        <strain evidence="5 6">10-36905</strain>
    </source>
</reference>
<dbReference type="PANTHER" id="PTHR10887">
    <property type="entry name" value="DNA2/NAM7 HELICASE FAMILY"/>
    <property type="match status" value="1"/>
</dbReference>
<dbReference type="AlphaFoldDB" id="A0A6L8MY18"/>
<dbReference type="Pfam" id="PF13087">
    <property type="entry name" value="AAA_12"/>
    <property type="match status" value="1"/>
</dbReference>
<dbReference type="CDD" id="cd17934">
    <property type="entry name" value="DEXXQc_Upf1-like"/>
    <property type="match status" value="1"/>
</dbReference>
<dbReference type="RefSeq" id="WP_160864229.1">
    <property type="nucleotide sequence ID" value="NZ_WNXH01000009.1"/>
</dbReference>
<proteinExistence type="predicted"/>
<feature type="domain" description="DUF2726" evidence="2">
    <location>
        <begin position="785"/>
        <end position="905"/>
    </location>
</feature>
<dbReference type="GO" id="GO:0004386">
    <property type="term" value="F:helicase activity"/>
    <property type="evidence" value="ECO:0007669"/>
    <property type="project" value="InterPro"/>
</dbReference>
<dbReference type="Gene3D" id="3.40.50.300">
    <property type="entry name" value="P-loop containing nucleotide triphosphate hydrolases"/>
    <property type="match status" value="3"/>
</dbReference>
<feature type="domain" description="DNA2/NAM7 helicase-like C-terminal" evidence="4">
    <location>
        <begin position="563"/>
        <end position="724"/>
    </location>
</feature>
<dbReference type="Pfam" id="PF10881">
    <property type="entry name" value="DUF2726"/>
    <property type="match status" value="1"/>
</dbReference>
<dbReference type="EMBL" id="WNXH01000009">
    <property type="protein sequence ID" value="MYN69929.1"/>
    <property type="molecule type" value="Genomic_DNA"/>
</dbReference>
<dbReference type="SUPFAM" id="SSF52540">
    <property type="entry name" value="P-loop containing nucleoside triphosphate hydrolases"/>
    <property type="match status" value="1"/>
</dbReference>
<feature type="coiled-coil region" evidence="1">
    <location>
        <begin position="309"/>
        <end position="336"/>
    </location>
</feature>
<accession>A0A6L8MY18</accession>
<name>A0A6L8MY18_STRSU</name>